<protein>
    <submittedName>
        <fullName evidence="2">Uncharacterized protein</fullName>
    </submittedName>
</protein>
<organism evidence="2">
    <name type="scientific">Haptolina brevifila</name>
    <dbReference type="NCBI Taxonomy" id="156173"/>
    <lineage>
        <taxon>Eukaryota</taxon>
        <taxon>Haptista</taxon>
        <taxon>Haptophyta</taxon>
        <taxon>Prymnesiophyceae</taxon>
        <taxon>Prymnesiales</taxon>
        <taxon>Prymnesiaceae</taxon>
        <taxon>Haptolina</taxon>
    </lineage>
</organism>
<reference evidence="2" key="1">
    <citation type="submission" date="2021-01" db="EMBL/GenBank/DDBJ databases">
        <authorList>
            <person name="Corre E."/>
            <person name="Pelletier E."/>
            <person name="Niang G."/>
            <person name="Scheremetjew M."/>
            <person name="Finn R."/>
            <person name="Kale V."/>
            <person name="Holt S."/>
            <person name="Cochrane G."/>
            <person name="Meng A."/>
            <person name="Brown T."/>
            <person name="Cohen L."/>
        </authorList>
    </citation>
    <scope>NUCLEOTIDE SEQUENCE</scope>
    <source>
        <strain evidence="2">UTEX LB 985</strain>
    </source>
</reference>
<evidence type="ECO:0000256" key="1">
    <source>
        <dbReference type="SAM" id="MobiDB-lite"/>
    </source>
</evidence>
<gene>
    <name evidence="2" type="ORF">CBRE1094_LOCUS28789</name>
</gene>
<evidence type="ECO:0000313" key="2">
    <source>
        <dbReference type="EMBL" id="CAD9499175.1"/>
    </source>
</evidence>
<accession>A0A7S2HTH9</accession>
<feature type="compositionally biased region" description="Polar residues" evidence="1">
    <location>
        <begin position="31"/>
        <end position="40"/>
    </location>
</feature>
<name>A0A7S2HTH9_9EUKA</name>
<dbReference type="AlphaFoldDB" id="A0A7S2HTH9"/>
<sequence length="254" mass="26754">MFGGPHSCRKVTGPAGEYHLPSVRADRTRTQDGTTHKSTIGSQLAERSGKSLYALWIAMSGDVATRIPLARVPDRLSAAGAGIMGSGLLGQLELILKPAADGTIGFKEWSAAFGLEPAFATEPDGAVLHGSSSGACYMSEWLPHMRQEGTVSQFTPAPVAGLKGPTPSENWPGGHVDAHLEEDFRARLAADPSSVQRERLPFATESDQVVRPQPAPYATTTIQPPFATGEAPPAMAAPFGASSYAPRAPFATNY</sequence>
<feature type="region of interest" description="Disordered" evidence="1">
    <location>
        <begin position="12"/>
        <end position="40"/>
    </location>
</feature>
<proteinExistence type="predicted"/>
<dbReference type="EMBL" id="HBGU01052736">
    <property type="protein sequence ID" value="CAD9499175.1"/>
    <property type="molecule type" value="Transcribed_RNA"/>
</dbReference>